<keyword evidence="1" id="KW-0732">Signal</keyword>
<dbReference type="RefSeq" id="WP_074201765.1">
    <property type="nucleotide sequence ID" value="NZ_FSRE01000003.1"/>
</dbReference>
<dbReference type="EMBL" id="FSRE01000003">
    <property type="protein sequence ID" value="SIO11560.1"/>
    <property type="molecule type" value="Genomic_DNA"/>
</dbReference>
<evidence type="ECO:0008006" key="4">
    <source>
        <dbReference type="Google" id="ProtNLM"/>
    </source>
</evidence>
<accession>A0A1N6GVI1</accession>
<proteinExistence type="predicted"/>
<feature type="signal peptide" evidence="1">
    <location>
        <begin position="1"/>
        <end position="19"/>
    </location>
</feature>
<protein>
    <recommendedName>
        <fullName evidence="4">Outer membrane protein beta-barrel domain-containing protein</fullName>
    </recommendedName>
</protein>
<dbReference type="SUPFAM" id="SSF56935">
    <property type="entry name" value="Porins"/>
    <property type="match status" value="1"/>
</dbReference>
<evidence type="ECO:0000313" key="3">
    <source>
        <dbReference type="Proteomes" id="UP000198461"/>
    </source>
</evidence>
<name>A0A1N6GVI1_9GAMM</name>
<organism evidence="2 3">
    <name type="scientific">Sulfurivirga caldicuralii</name>
    <dbReference type="NCBI Taxonomy" id="364032"/>
    <lineage>
        <taxon>Bacteria</taxon>
        <taxon>Pseudomonadati</taxon>
        <taxon>Pseudomonadota</taxon>
        <taxon>Gammaproteobacteria</taxon>
        <taxon>Thiotrichales</taxon>
        <taxon>Piscirickettsiaceae</taxon>
        <taxon>Sulfurivirga</taxon>
    </lineage>
</organism>
<evidence type="ECO:0000256" key="1">
    <source>
        <dbReference type="SAM" id="SignalP"/>
    </source>
</evidence>
<dbReference type="OrthoDB" id="5612218at2"/>
<evidence type="ECO:0000313" key="2">
    <source>
        <dbReference type="EMBL" id="SIO11560.1"/>
    </source>
</evidence>
<feature type="chain" id="PRO_5012590990" description="Outer membrane protein beta-barrel domain-containing protein" evidence="1">
    <location>
        <begin position="20"/>
        <end position="232"/>
    </location>
</feature>
<sequence>MKRIVLGLCALGVAASVQAAPTVKLSTGYFYADGQSNDLNTPDSTIQSVPFSVKIKEGPWGLRLGSSWLEIKNKGSKAESGMGDVTATVSYDLNDAWSVSLKEKFTTADKDKGLTTGFNDTKVQVDYFATLDNRHSFFATAGYTFKGGQDDKPDYQNGVYLSAGIGRVLATGWTGGVSLDWTQATNRKLDDTFGGSLFIGHKVNAQWSVSLFGGYDNNSTTSAGLGISYKLQ</sequence>
<reference evidence="3" key="1">
    <citation type="submission" date="2016-11" db="EMBL/GenBank/DDBJ databases">
        <authorList>
            <person name="Varghese N."/>
            <person name="Submissions S."/>
        </authorList>
    </citation>
    <scope>NUCLEOTIDE SEQUENCE [LARGE SCALE GENOMIC DNA]</scope>
    <source>
        <strain evidence="3">DSM 17737</strain>
    </source>
</reference>
<gene>
    <name evidence="2" type="ORF">SAMN05443662_1518</name>
</gene>
<keyword evidence="3" id="KW-1185">Reference proteome</keyword>
<dbReference type="Proteomes" id="UP000198461">
    <property type="component" value="Unassembled WGS sequence"/>
</dbReference>
<dbReference type="AlphaFoldDB" id="A0A1N6GVI1"/>